<dbReference type="InterPro" id="IPR036513">
    <property type="entry name" value="STAS_dom_sf"/>
</dbReference>
<name>A0A0N9HUE8_9PSEU</name>
<keyword evidence="3" id="KW-0472">Membrane</keyword>
<dbReference type="OrthoDB" id="3393696at2"/>
<organism evidence="5 6">
    <name type="scientific">Kibdelosporangium phytohabitans</name>
    <dbReference type="NCBI Taxonomy" id="860235"/>
    <lineage>
        <taxon>Bacteria</taxon>
        <taxon>Bacillati</taxon>
        <taxon>Actinomycetota</taxon>
        <taxon>Actinomycetes</taxon>
        <taxon>Pseudonocardiales</taxon>
        <taxon>Pseudonocardiaceae</taxon>
        <taxon>Kibdelosporangium</taxon>
    </lineage>
</organism>
<evidence type="ECO:0000313" key="6">
    <source>
        <dbReference type="Proteomes" id="UP000063699"/>
    </source>
</evidence>
<dbReference type="KEGG" id="kphy:AOZ06_19675"/>
<evidence type="ECO:0000256" key="3">
    <source>
        <dbReference type="SAM" id="Phobius"/>
    </source>
</evidence>
<gene>
    <name evidence="5" type="ORF">AOZ06_19675</name>
</gene>
<evidence type="ECO:0000313" key="5">
    <source>
        <dbReference type="EMBL" id="ALG08835.1"/>
    </source>
</evidence>
<keyword evidence="6" id="KW-1185">Reference proteome</keyword>
<dbReference type="InterPro" id="IPR002645">
    <property type="entry name" value="STAS_dom"/>
</dbReference>
<feature type="domain" description="STAS" evidence="4">
    <location>
        <begin position="22"/>
        <end position="131"/>
    </location>
</feature>
<dbReference type="Proteomes" id="UP000063699">
    <property type="component" value="Chromosome"/>
</dbReference>
<reference evidence="5 6" key="1">
    <citation type="submission" date="2015-07" db="EMBL/GenBank/DDBJ databases">
        <title>Genome sequencing of Kibdelosporangium phytohabitans.</title>
        <authorList>
            <person name="Qin S."/>
            <person name="Xing K."/>
        </authorList>
    </citation>
    <scope>NUCLEOTIDE SEQUENCE [LARGE SCALE GENOMIC DNA]</scope>
    <source>
        <strain evidence="5 6">KLBMP1111</strain>
    </source>
</reference>
<accession>A0A0N9HUE8</accession>
<keyword evidence="3" id="KW-1133">Transmembrane helix</keyword>
<evidence type="ECO:0000256" key="2">
    <source>
        <dbReference type="RuleBase" id="RU003749"/>
    </source>
</evidence>
<evidence type="ECO:0000259" key="4">
    <source>
        <dbReference type="PROSITE" id="PS50801"/>
    </source>
</evidence>
<dbReference type="PANTHER" id="PTHR33495">
    <property type="entry name" value="ANTI-SIGMA FACTOR ANTAGONIST TM_1081-RELATED-RELATED"/>
    <property type="match status" value="1"/>
</dbReference>
<dbReference type="Pfam" id="PF01740">
    <property type="entry name" value="STAS"/>
    <property type="match status" value="1"/>
</dbReference>
<evidence type="ECO:0000256" key="1">
    <source>
        <dbReference type="ARBA" id="ARBA00009013"/>
    </source>
</evidence>
<dbReference type="Gene3D" id="3.30.750.24">
    <property type="entry name" value="STAS domain"/>
    <property type="match status" value="1"/>
</dbReference>
<keyword evidence="3" id="KW-0812">Transmembrane</keyword>
<proteinExistence type="inferred from homology"/>
<dbReference type="SUPFAM" id="SSF52091">
    <property type="entry name" value="SpoIIaa-like"/>
    <property type="match status" value="1"/>
</dbReference>
<sequence length="147" mass="15559">MGQLPTQHPHEGTATVSENGLLDWHVQHDTDVVVLTVAGEIDLATEEDFAEALDCALAAEAAVLLVNLVKVTFLGSAALHVLLEANAKARRQSRAFRVAHGGSFAAHVIAVAGLDQVLEVFDSPEAALSWVPAPSDGRHDAAVRDIR</sequence>
<dbReference type="InterPro" id="IPR003658">
    <property type="entry name" value="Anti-sigma_ant"/>
</dbReference>
<dbReference type="PROSITE" id="PS50801">
    <property type="entry name" value="STAS"/>
    <property type="match status" value="1"/>
</dbReference>
<dbReference type="PANTHER" id="PTHR33495:SF13">
    <property type="entry name" value="ANTI-SIGMA-F FACTOR ANTAGONIST RSFB"/>
    <property type="match status" value="1"/>
</dbReference>
<dbReference type="EMBL" id="CP012752">
    <property type="protein sequence ID" value="ALG08835.1"/>
    <property type="molecule type" value="Genomic_DNA"/>
</dbReference>
<comment type="similarity">
    <text evidence="1 2">Belongs to the anti-sigma-factor antagonist family.</text>
</comment>
<dbReference type="STRING" id="860235.AOZ06_19675"/>
<feature type="transmembrane region" description="Helical" evidence="3">
    <location>
        <begin position="61"/>
        <end position="83"/>
    </location>
</feature>
<dbReference type="GO" id="GO:0043856">
    <property type="term" value="F:anti-sigma factor antagonist activity"/>
    <property type="evidence" value="ECO:0007669"/>
    <property type="project" value="InterPro"/>
</dbReference>
<dbReference type="NCBIfam" id="TIGR00377">
    <property type="entry name" value="ant_ant_sig"/>
    <property type="match status" value="1"/>
</dbReference>
<protein>
    <recommendedName>
        <fullName evidence="2">Anti-sigma factor antagonist</fullName>
    </recommendedName>
</protein>
<dbReference type="AlphaFoldDB" id="A0A0N9HUE8"/>
<dbReference type="CDD" id="cd07043">
    <property type="entry name" value="STAS_anti-anti-sigma_factors"/>
    <property type="match status" value="1"/>
</dbReference>